<protein>
    <submittedName>
        <fullName evidence="7">Organic solute transporter alpha-like protein 3</fullName>
    </submittedName>
</protein>
<feature type="transmembrane region" description="Helical" evidence="5">
    <location>
        <begin position="171"/>
        <end position="191"/>
    </location>
</feature>
<dbReference type="PANTHER" id="PTHR23423">
    <property type="entry name" value="ORGANIC SOLUTE TRANSPORTER-RELATED"/>
    <property type="match status" value="1"/>
</dbReference>
<sequence>MLQETAIKLITESLLNCSNLDIPSAKEFLSNLSTSLVIGLVAATVITLVTIALAIVHFFYIICYVTHRHRRAFILFLSGTAPFVSVFSLTAMYMPRVSFLAHLLSFFYFSIALWIIICLLRNIFEGRQEMLKKMKSEGSQITVQTPPFCCFFPCLPKLELEHERIRFCEMMVFQAPCVRLVFTILSLVLFFEFKDSPYLALKILDTISLPSLLIGIYGTHILVTSSSKLNELIPYRYIVVFRILDFYFGFFGLQHPVFDFLARAGVFGCGEALPAVEYAYFWKNLLVIFESFFVSMISSVLLKPSRSAFFDKYPSCRSVASSVTTHESCA</sequence>
<dbReference type="AlphaFoldDB" id="A0A0N5ARY8"/>
<dbReference type="SMART" id="SM01417">
    <property type="entry name" value="Solute_trans_a"/>
    <property type="match status" value="1"/>
</dbReference>
<feature type="transmembrane region" description="Helical" evidence="5">
    <location>
        <begin position="72"/>
        <end position="93"/>
    </location>
</feature>
<comment type="subcellular location">
    <subcellularLocation>
        <location evidence="1">Membrane</location>
        <topology evidence="1">Multi-pass membrane protein</topology>
    </subcellularLocation>
</comment>
<evidence type="ECO:0000256" key="3">
    <source>
        <dbReference type="ARBA" id="ARBA00022989"/>
    </source>
</evidence>
<feature type="transmembrane region" description="Helical" evidence="5">
    <location>
        <begin position="99"/>
        <end position="124"/>
    </location>
</feature>
<proteinExistence type="predicted"/>
<evidence type="ECO:0000256" key="1">
    <source>
        <dbReference type="ARBA" id="ARBA00004141"/>
    </source>
</evidence>
<keyword evidence="3 5" id="KW-1133">Transmembrane helix</keyword>
<evidence type="ECO:0000256" key="2">
    <source>
        <dbReference type="ARBA" id="ARBA00022692"/>
    </source>
</evidence>
<feature type="transmembrane region" description="Helical" evidence="5">
    <location>
        <begin position="36"/>
        <end position="60"/>
    </location>
</feature>
<name>A0A0N5ARY8_9BILA</name>
<evidence type="ECO:0000313" key="6">
    <source>
        <dbReference type="Proteomes" id="UP000046393"/>
    </source>
</evidence>
<feature type="transmembrane region" description="Helical" evidence="5">
    <location>
        <begin position="203"/>
        <end position="223"/>
    </location>
</feature>
<accession>A0A0N5ARY8</accession>
<reference evidence="7" key="1">
    <citation type="submission" date="2017-02" db="UniProtKB">
        <authorList>
            <consortium name="WormBaseParasite"/>
        </authorList>
    </citation>
    <scope>IDENTIFICATION</scope>
</reference>
<dbReference type="InterPro" id="IPR005178">
    <property type="entry name" value="Ostalpha/TMEM184C"/>
</dbReference>
<keyword evidence="4 5" id="KW-0472">Membrane</keyword>
<evidence type="ECO:0000256" key="5">
    <source>
        <dbReference type="SAM" id="Phobius"/>
    </source>
</evidence>
<organism evidence="6 7">
    <name type="scientific">Syphacia muris</name>
    <dbReference type="NCBI Taxonomy" id="451379"/>
    <lineage>
        <taxon>Eukaryota</taxon>
        <taxon>Metazoa</taxon>
        <taxon>Ecdysozoa</taxon>
        <taxon>Nematoda</taxon>
        <taxon>Chromadorea</taxon>
        <taxon>Rhabditida</taxon>
        <taxon>Spirurina</taxon>
        <taxon>Oxyuridomorpha</taxon>
        <taxon>Oxyuroidea</taxon>
        <taxon>Oxyuridae</taxon>
        <taxon>Syphacia</taxon>
    </lineage>
</organism>
<keyword evidence="6" id="KW-1185">Reference proteome</keyword>
<feature type="transmembrane region" description="Helical" evidence="5">
    <location>
        <begin position="235"/>
        <end position="253"/>
    </location>
</feature>
<evidence type="ECO:0000313" key="7">
    <source>
        <dbReference type="WBParaSite" id="SMUV_0000753401-mRNA-1"/>
    </source>
</evidence>
<feature type="transmembrane region" description="Helical" evidence="5">
    <location>
        <begin position="280"/>
        <end position="302"/>
    </location>
</feature>
<dbReference type="STRING" id="451379.A0A0N5ARY8"/>
<evidence type="ECO:0000256" key="4">
    <source>
        <dbReference type="ARBA" id="ARBA00023136"/>
    </source>
</evidence>
<dbReference type="WBParaSite" id="SMUV_0000753401-mRNA-1">
    <property type="protein sequence ID" value="SMUV_0000753401-mRNA-1"/>
    <property type="gene ID" value="SMUV_0000753401"/>
</dbReference>
<keyword evidence="2 5" id="KW-0812">Transmembrane</keyword>
<dbReference type="Proteomes" id="UP000046393">
    <property type="component" value="Unplaced"/>
</dbReference>
<dbReference type="GO" id="GO:0016020">
    <property type="term" value="C:membrane"/>
    <property type="evidence" value="ECO:0007669"/>
    <property type="project" value="UniProtKB-SubCell"/>
</dbReference>
<dbReference type="Pfam" id="PF03619">
    <property type="entry name" value="Solute_trans_a"/>
    <property type="match status" value="1"/>
</dbReference>